<name>A0A6G1VND3_9BACT</name>
<protein>
    <submittedName>
        <fullName evidence="1">DUF4837 family protein</fullName>
    </submittedName>
</protein>
<comment type="caution">
    <text evidence="1">The sequence shown here is derived from an EMBL/GenBank/DDBJ whole genome shotgun (WGS) entry which is preliminary data.</text>
</comment>
<reference evidence="1 2" key="1">
    <citation type="submission" date="2019-09" db="EMBL/GenBank/DDBJ databases">
        <title>Distinct polysaccharide growth profiles of human intestinal Prevotella copri isolates.</title>
        <authorList>
            <person name="Fehlner-Peach H."/>
            <person name="Magnabosco C."/>
            <person name="Raghavan V."/>
            <person name="Scher J.U."/>
            <person name="Tett A."/>
            <person name="Cox L.M."/>
            <person name="Gottsegen C."/>
            <person name="Watters A."/>
            <person name="Wiltshire- Gordon J.D."/>
            <person name="Segata N."/>
            <person name="Bonneau R."/>
            <person name="Littman D.R."/>
        </authorList>
    </citation>
    <scope>NUCLEOTIDE SEQUENCE [LARGE SCALE GENOMIC DNA]</scope>
    <source>
        <strain evidence="2">iAA917</strain>
    </source>
</reference>
<proteinExistence type="predicted"/>
<organism evidence="1 2">
    <name type="scientific">Segatella copri</name>
    <dbReference type="NCBI Taxonomy" id="165179"/>
    <lineage>
        <taxon>Bacteria</taxon>
        <taxon>Pseudomonadati</taxon>
        <taxon>Bacteroidota</taxon>
        <taxon>Bacteroidia</taxon>
        <taxon>Bacteroidales</taxon>
        <taxon>Prevotellaceae</taxon>
        <taxon>Segatella</taxon>
    </lineage>
</organism>
<accession>A0A6G1VND3</accession>
<evidence type="ECO:0000313" key="2">
    <source>
        <dbReference type="Proteomes" id="UP000477980"/>
    </source>
</evidence>
<gene>
    <name evidence="1" type="ORF">F7D25_11430</name>
</gene>
<dbReference type="EMBL" id="VZAH01000110">
    <property type="protein sequence ID" value="MQP15007.1"/>
    <property type="molecule type" value="Genomic_DNA"/>
</dbReference>
<dbReference type="InterPro" id="IPR032286">
    <property type="entry name" value="DUF4837"/>
</dbReference>
<evidence type="ECO:0000313" key="1">
    <source>
        <dbReference type="EMBL" id="MQP15007.1"/>
    </source>
</evidence>
<dbReference type="Proteomes" id="UP000477980">
    <property type="component" value="Unassembled WGS sequence"/>
</dbReference>
<sequence length="362" mass="41088">MFSPLSVPAAARTSMQPAVCSAPRKRSEKSDIMRMRSRKRRCRENNIMVRKTITFLFPFYLIFILLTSCDITGKNRKKPASTGQPYEVVLEGDTDSIVTKMLTEDVTGLPQPEPLCRLIQVKKGKTQGSYLLVRTRIVVNIGERDFSVRLSHDENAAPQNIIRITARSTQQLLEKLNGERLRQIVNEVELKHLADIISCNPSKQNKEMQDEIKKMFGIDMKIPVSMNASKKAKDFIWISNNASTGMQNLLVFKVKSEERRMKNSNAVPADDKAQIDSILRTNMPGETDSMYMEIPVLSERGLWEMKGDAMGGPYVMHRIHKSTSQAEILQGYDLYLIGFVYAPEMKKKILIKQLEAAISTIK</sequence>
<dbReference type="Pfam" id="PF16125">
    <property type="entry name" value="DUF4837"/>
    <property type="match status" value="1"/>
</dbReference>
<dbReference type="AlphaFoldDB" id="A0A6G1VND3"/>